<gene>
    <name evidence="2" type="ORF">DKM44_00430</name>
</gene>
<keyword evidence="1" id="KW-0812">Transmembrane</keyword>
<organism evidence="2 3">
    <name type="scientific">Deinococcus irradiatisoli</name>
    <dbReference type="NCBI Taxonomy" id="2202254"/>
    <lineage>
        <taxon>Bacteria</taxon>
        <taxon>Thermotogati</taxon>
        <taxon>Deinococcota</taxon>
        <taxon>Deinococci</taxon>
        <taxon>Deinococcales</taxon>
        <taxon>Deinococcaceae</taxon>
        <taxon>Deinococcus</taxon>
    </lineage>
</organism>
<sequence>MLLRRFQRLAGAQRLDAGRRRSLVIRSGLLALLLIVVAPHSAVGGAAGLGGLLIGAGLALWSLRHTRFERDAAGQVVRYLPNVWIGGAVFALFVLRLLWRLLPLLNSVSAQSPADVRSLMSGNPLTFALLAVFAAYQIAYAVGVLRLATPATPAFAHPVSEVQK</sequence>
<dbReference type="Proteomes" id="UP000245368">
    <property type="component" value="Chromosome"/>
</dbReference>
<dbReference type="OrthoDB" id="2611876at2"/>
<evidence type="ECO:0008006" key="4">
    <source>
        <dbReference type="Google" id="ProtNLM"/>
    </source>
</evidence>
<reference evidence="2 3" key="1">
    <citation type="submission" date="2018-05" db="EMBL/GenBank/DDBJ databases">
        <title>Complete Genome Sequence of Deinococcus sp. strain 17bor-2.</title>
        <authorList>
            <person name="Srinivasan S."/>
        </authorList>
    </citation>
    <scope>NUCLEOTIDE SEQUENCE [LARGE SCALE GENOMIC DNA]</scope>
    <source>
        <strain evidence="2 3">17bor-2</strain>
    </source>
</reference>
<protein>
    <recommendedName>
        <fullName evidence="4">DUF1453 domain-containing protein</fullName>
    </recommendedName>
</protein>
<feature type="transmembrane region" description="Helical" evidence="1">
    <location>
        <begin position="125"/>
        <end position="145"/>
    </location>
</feature>
<name>A0A2Z3JLF5_9DEIO</name>
<evidence type="ECO:0000313" key="2">
    <source>
        <dbReference type="EMBL" id="AWN24381.1"/>
    </source>
</evidence>
<keyword evidence="3" id="KW-1185">Reference proteome</keyword>
<feature type="transmembrane region" description="Helical" evidence="1">
    <location>
        <begin position="23"/>
        <end position="40"/>
    </location>
</feature>
<keyword evidence="1" id="KW-0472">Membrane</keyword>
<dbReference type="InterPro" id="IPR058247">
    <property type="entry name" value="DUF1453"/>
</dbReference>
<evidence type="ECO:0000256" key="1">
    <source>
        <dbReference type="SAM" id="Phobius"/>
    </source>
</evidence>
<feature type="transmembrane region" description="Helical" evidence="1">
    <location>
        <begin position="46"/>
        <end position="63"/>
    </location>
</feature>
<accession>A0A2Z3JLF5</accession>
<dbReference type="AlphaFoldDB" id="A0A2Z3JLF5"/>
<evidence type="ECO:0000313" key="3">
    <source>
        <dbReference type="Proteomes" id="UP000245368"/>
    </source>
</evidence>
<feature type="transmembrane region" description="Helical" evidence="1">
    <location>
        <begin position="83"/>
        <end position="105"/>
    </location>
</feature>
<proteinExistence type="predicted"/>
<keyword evidence="1" id="KW-1133">Transmembrane helix</keyword>
<dbReference type="Pfam" id="PF07301">
    <property type="entry name" value="DUF1453"/>
    <property type="match status" value="1"/>
</dbReference>
<dbReference type="KEGG" id="dez:DKM44_00430"/>
<dbReference type="EMBL" id="CP029494">
    <property type="protein sequence ID" value="AWN24381.1"/>
    <property type="molecule type" value="Genomic_DNA"/>
</dbReference>